<keyword evidence="1" id="KW-0812">Transmembrane</keyword>
<reference evidence="2" key="1">
    <citation type="submission" date="2021-06" db="EMBL/GenBank/DDBJ databases">
        <authorList>
            <person name="Hodson N. C."/>
            <person name="Mongue J. A."/>
            <person name="Jaron S. K."/>
        </authorList>
    </citation>
    <scope>NUCLEOTIDE SEQUENCE</scope>
</reference>
<comment type="caution">
    <text evidence="2">The sequence shown here is derived from an EMBL/GenBank/DDBJ whole genome shotgun (WGS) entry which is preliminary data.</text>
</comment>
<organism evidence="2 3">
    <name type="scientific">Allacma fusca</name>
    <dbReference type="NCBI Taxonomy" id="39272"/>
    <lineage>
        <taxon>Eukaryota</taxon>
        <taxon>Metazoa</taxon>
        <taxon>Ecdysozoa</taxon>
        <taxon>Arthropoda</taxon>
        <taxon>Hexapoda</taxon>
        <taxon>Collembola</taxon>
        <taxon>Symphypleona</taxon>
        <taxon>Sminthuridae</taxon>
        <taxon>Allacma</taxon>
    </lineage>
</organism>
<feature type="transmembrane region" description="Helical" evidence="1">
    <location>
        <begin position="178"/>
        <end position="202"/>
    </location>
</feature>
<feature type="transmembrane region" description="Helical" evidence="1">
    <location>
        <begin position="72"/>
        <end position="100"/>
    </location>
</feature>
<proteinExistence type="predicted"/>
<protein>
    <submittedName>
        <fullName evidence="2">Uncharacterized protein</fullName>
    </submittedName>
</protein>
<dbReference type="Proteomes" id="UP000708208">
    <property type="component" value="Unassembled WGS sequence"/>
</dbReference>
<name>A0A8J2K8E9_9HEXA</name>
<evidence type="ECO:0000313" key="3">
    <source>
        <dbReference type="Proteomes" id="UP000708208"/>
    </source>
</evidence>
<evidence type="ECO:0000256" key="1">
    <source>
        <dbReference type="SAM" id="Phobius"/>
    </source>
</evidence>
<feature type="transmembrane region" description="Helical" evidence="1">
    <location>
        <begin position="30"/>
        <end position="52"/>
    </location>
</feature>
<keyword evidence="1" id="KW-1133">Transmembrane helix</keyword>
<accession>A0A8J2K8E9</accession>
<gene>
    <name evidence="2" type="ORF">AFUS01_LOCUS10479</name>
</gene>
<sequence>MIILFNELYEKLEDRQLNTRQWWKYPLMDLVIMFIPVMFANHGILILIVYIWKPNLSVFVYSALGEGQKGVFAQVLLAFLEILFVTNLASTGIPLLLIYLSTLKILTSKTDSSIISVRNIQTREKTLTIARIYHEFTVLLKLFNTAFVNVNYALKLVYMYNLIIILVAAVKFSRTSLGFTLILLSLFTQHFLGFSALFGYAYNATARVRVLKEKIVIVCMMKHERDDRYMKKFVESLTVEGIRVGSFHTVERESIPNFVDFLIKNVVSVLLLFG</sequence>
<keyword evidence="1" id="KW-0472">Membrane</keyword>
<keyword evidence="3" id="KW-1185">Reference proteome</keyword>
<dbReference type="EMBL" id="CAJVCH010077939">
    <property type="protein sequence ID" value="CAG7721253.1"/>
    <property type="molecule type" value="Genomic_DNA"/>
</dbReference>
<evidence type="ECO:0000313" key="2">
    <source>
        <dbReference type="EMBL" id="CAG7721253.1"/>
    </source>
</evidence>
<dbReference type="AlphaFoldDB" id="A0A8J2K8E9"/>
<feature type="transmembrane region" description="Helical" evidence="1">
    <location>
        <begin position="152"/>
        <end position="172"/>
    </location>
</feature>